<evidence type="ECO:0000256" key="2">
    <source>
        <dbReference type="ARBA" id="ARBA00022448"/>
    </source>
</evidence>
<feature type="transmembrane region" description="Helical" evidence="9">
    <location>
        <begin position="301"/>
        <end position="320"/>
    </location>
</feature>
<evidence type="ECO:0000256" key="7">
    <source>
        <dbReference type="ARBA" id="ARBA00024041"/>
    </source>
</evidence>
<dbReference type="Pfam" id="PF13520">
    <property type="entry name" value="AA_permease_2"/>
    <property type="match status" value="1"/>
</dbReference>
<feature type="region of interest" description="Disordered" evidence="8">
    <location>
        <begin position="566"/>
        <end position="589"/>
    </location>
</feature>
<name>A0A7S0R1V1_9CHLO</name>
<comment type="similarity">
    <text evidence="7">Belongs to the amino acid-polyamine-organocation (APC) superfamily. Polyamine:cation symporter (PHS) (TC 2.A.3.12) family.</text>
</comment>
<feature type="transmembrane region" description="Helical" evidence="9">
    <location>
        <begin position="73"/>
        <end position="95"/>
    </location>
</feature>
<keyword evidence="6 9" id="KW-0472">Membrane</keyword>
<organism evidence="10">
    <name type="scientific">Chlamydomonas leiostraca</name>
    <dbReference type="NCBI Taxonomy" id="1034604"/>
    <lineage>
        <taxon>Eukaryota</taxon>
        <taxon>Viridiplantae</taxon>
        <taxon>Chlorophyta</taxon>
        <taxon>core chlorophytes</taxon>
        <taxon>Chlorophyceae</taxon>
        <taxon>CS clade</taxon>
        <taxon>Chlamydomonadales</taxon>
        <taxon>Chlamydomonadaceae</taxon>
        <taxon>Chlamydomonas</taxon>
    </lineage>
</organism>
<keyword evidence="5 9" id="KW-1133">Transmembrane helix</keyword>
<dbReference type="GO" id="GO:0005886">
    <property type="term" value="C:plasma membrane"/>
    <property type="evidence" value="ECO:0007669"/>
    <property type="project" value="UniProtKB-SubCell"/>
</dbReference>
<protein>
    <recommendedName>
        <fullName evidence="11">Amino acid permease/ SLC12A domain-containing protein</fullName>
    </recommendedName>
</protein>
<dbReference type="InterPro" id="IPR044566">
    <property type="entry name" value="RMV1-like"/>
</dbReference>
<evidence type="ECO:0000256" key="9">
    <source>
        <dbReference type="SAM" id="Phobius"/>
    </source>
</evidence>
<dbReference type="GO" id="GO:0015203">
    <property type="term" value="F:polyamine transmembrane transporter activity"/>
    <property type="evidence" value="ECO:0007669"/>
    <property type="project" value="UniProtKB-ARBA"/>
</dbReference>
<sequence>MGRPSTSCDAEGVAAPLLGPAPIAQDSPRSRGSAASGASHRPLTLWPLVVLIFFEVSGGPFGTEDAVSAGGPLLTVLGFLILPLIWSVPEALVTAELATAFPENSGYVAWVTAAFGPFWGFQEGLWSWLSGVADNSLYPVMLAANLQLFWPELGQPGVVRGVFLVGMSAALSYMNYRGLTVVGHSLVASAAAILVPFAVLCALAAPRVTPANWTEVDWGAVDWRTFINVMFWNLNYWDSVSTLAGEVANPGRTFPRALLLAVGLVVVMYLAPALAALGVAAPDSGGGDWGLGYYGQVAQQVGGRWLAVWVLFAAAFSQVGQYQAEMASDSYQLQGMAERGFLPLALARRSAHGTPTLGIVLSSLGVLMLSCLSFVEIVELLNAIYCMAELLEFAAFVWLRVSRPDLPRPYRVPLPTWGCVAMLLPASLLLLYVLAMPFLALDVPTMAATSGAVVLGLVLYPLLQAARTRGWCEFSDLHFDTDNVLGPRVHCSHSWPEHNYGVVGVDGDDPRHGGGGHLGDQVAVWRKLAAAHGGNGVVGAAADMEPEGAAGAAAAPAAACGGNGCVHQDQDQEGAGSVGAEGEKGEAAV</sequence>
<reference evidence="10" key="1">
    <citation type="submission" date="2021-01" db="EMBL/GenBank/DDBJ databases">
        <authorList>
            <person name="Corre E."/>
            <person name="Pelletier E."/>
            <person name="Niang G."/>
            <person name="Scheremetjew M."/>
            <person name="Finn R."/>
            <person name="Kale V."/>
            <person name="Holt S."/>
            <person name="Cochrane G."/>
            <person name="Meng A."/>
            <person name="Brown T."/>
            <person name="Cohen L."/>
        </authorList>
    </citation>
    <scope>NUCLEOTIDE SEQUENCE</scope>
    <source>
        <strain evidence="10">SAG 11-49</strain>
    </source>
</reference>
<evidence type="ECO:0000256" key="6">
    <source>
        <dbReference type="ARBA" id="ARBA00023136"/>
    </source>
</evidence>
<dbReference type="EMBL" id="HBFB01002026">
    <property type="protein sequence ID" value="CAD8664723.1"/>
    <property type="molecule type" value="Transcribed_RNA"/>
</dbReference>
<feature type="transmembrane region" description="Helical" evidence="9">
    <location>
        <begin position="420"/>
        <end position="440"/>
    </location>
</feature>
<feature type="compositionally biased region" description="Low complexity" evidence="8">
    <location>
        <begin position="30"/>
        <end position="39"/>
    </location>
</feature>
<comment type="subcellular location">
    <subcellularLocation>
        <location evidence="1">Cell membrane</location>
        <topology evidence="1">Multi-pass membrane protein</topology>
    </subcellularLocation>
</comment>
<keyword evidence="2" id="KW-0813">Transport</keyword>
<evidence type="ECO:0000313" key="10">
    <source>
        <dbReference type="EMBL" id="CAD8664723.1"/>
    </source>
</evidence>
<evidence type="ECO:0000256" key="1">
    <source>
        <dbReference type="ARBA" id="ARBA00004651"/>
    </source>
</evidence>
<evidence type="ECO:0000256" key="4">
    <source>
        <dbReference type="ARBA" id="ARBA00022692"/>
    </source>
</evidence>
<accession>A0A7S0R1V1</accession>
<feature type="transmembrane region" description="Helical" evidence="9">
    <location>
        <begin position="381"/>
        <end position="399"/>
    </location>
</feature>
<feature type="transmembrane region" description="Helical" evidence="9">
    <location>
        <begin position="186"/>
        <end position="205"/>
    </location>
</feature>
<evidence type="ECO:0000256" key="3">
    <source>
        <dbReference type="ARBA" id="ARBA00022475"/>
    </source>
</evidence>
<feature type="transmembrane region" description="Helical" evidence="9">
    <location>
        <begin position="356"/>
        <end position="375"/>
    </location>
</feature>
<evidence type="ECO:0000256" key="8">
    <source>
        <dbReference type="SAM" id="MobiDB-lite"/>
    </source>
</evidence>
<dbReference type="PANTHER" id="PTHR45826">
    <property type="entry name" value="POLYAMINE TRANSPORTER PUT1"/>
    <property type="match status" value="1"/>
</dbReference>
<evidence type="ECO:0000256" key="5">
    <source>
        <dbReference type="ARBA" id="ARBA00022989"/>
    </source>
</evidence>
<gene>
    <name evidence="10" type="ORF">CLEI1391_LOCUS1056</name>
</gene>
<feature type="transmembrane region" description="Helical" evidence="9">
    <location>
        <begin position="43"/>
        <end position="61"/>
    </location>
</feature>
<proteinExistence type="inferred from homology"/>
<feature type="transmembrane region" description="Helical" evidence="9">
    <location>
        <begin position="107"/>
        <end position="129"/>
    </location>
</feature>
<evidence type="ECO:0008006" key="11">
    <source>
        <dbReference type="Google" id="ProtNLM"/>
    </source>
</evidence>
<keyword evidence="4 9" id="KW-0812">Transmembrane</keyword>
<feature type="region of interest" description="Disordered" evidence="8">
    <location>
        <begin position="18"/>
        <end position="39"/>
    </location>
</feature>
<dbReference type="FunFam" id="1.20.1740.10:FF:000041">
    <property type="entry name" value="Amino acid permease, putative"/>
    <property type="match status" value="1"/>
</dbReference>
<dbReference type="AlphaFoldDB" id="A0A7S0R1V1"/>
<dbReference type="PANTHER" id="PTHR45826:SF2">
    <property type="entry name" value="AMINO ACID TRANSPORTER"/>
    <property type="match status" value="1"/>
</dbReference>
<dbReference type="Gene3D" id="1.20.1740.10">
    <property type="entry name" value="Amino acid/polyamine transporter I"/>
    <property type="match status" value="1"/>
</dbReference>
<feature type="transmembrane region" description="Helical" evidence="9">
    <location>
        <begin position="257"/>
        <end position="281"/>
    </location>
</feature>
<dbReference type="InterPro" id="IPR002293">
    <property type="entry name" value="AA/rel_permease1"/>
</dbReference>
<keyword evidence="3" id="KW-1003">Cell membrane</keyword>
<feature type="transmembrane region" description="Helical" evidence="9">
    <location>
        <begin position="446"/>
        <end position="463"/>
    </location>
</feature>